<gene>
    <name evidence="1" type="ORF">bcere0026_8690</name>
</gene>
<comment type="caution">
    <text evidence="1">The sequence shown here is derived from an EMBL/GenBank/DDBJ whole genome shotgun (WGS) entry which is preliminary data.</text>
</comment>
<proteinExistence type="predicted"/>
<dbReference type="EMBL" id="ACMP01000035">
    <property type="protein sequence ID" value="EEL72160.1"/>
    <property type="molecule type" value="Genomic_DNA"/>
</dbReference>
<reference evidence="1" key="1">
    <citation type="journal article" date="2012" name="Genome Res.">
        <title>Genomic characterization of the Bacillus cereus sensu lato species: Backdrop to the evolution of Bacillus anthracis.</title>
        <authorList>
            <person name="Zwick M.E."/>
            <person name="Joseph S.J."/>
            <person name="Didelot X."/>
            <person name="Chen P.E."/>
            <person name="Bishop-Lilly K.A."/>
            <person name="Stewart A.C."/>
            <person name="Willner K."/>
            <person name="Nolan N."/>
            <person name="Lentz S."/>
            <person name="Thomason M.K."/>
            <person name="Sozhamannan S."/>
            <person name="Mateczun A.J."/>
            <person name="Du L."/>
            <person name="Read T.D."/>
        </authorList>
    </citation>
    <scope>NUCLEOTIDE SEQUENCE [LARGE SCALE GENOMIC DNA]</scope>
    <source>
        <strain evidence="1">AH603</strain>
    </source>
</reference>
<evidence type="ECO:0000313" key="1">
    <source>
        <dbReference type="EMBL" id="EEL72160.1"/>
    </source>
</evidence>
<accession>C2XQB6</accession>
<evidence type="ECO:0008006" key="2">
    <source>
        <dbReference type="Google" id="ProtNLM"/>
    </source>
</evidence>
<dbReference type="InterPro" id="IPR025234">
    <property type="entry name" value="YjzH-like"/>
</dbReference>
<dbReference type="Proteomes" id="UP000001753">
    <property type="component" value="Chromosome"/>
</dbReference>
<protein>
    <recommendedName>
        <fullName evidence="2">DUF4177 domain-containing protein</fullName>
    </recommendedName>
</protein>
<dbReference type="Pfam" id="PF13783">
    <property type="entry name" value="DUF4177"/>
    <property type="match status" value="1"/>
</dbReference>
<sequence length="69" mass="8164">MVQLGKGGKDMYDYKFVKVEVNNWKGEPKEDYKRIIAEHAEDGWKFVQIFAPSIAGYAQYFEIIFERIK</sequence>
<organism evidence="1">
    <name type="scientific">Bacillus mycoides</name>
    <dbReference type="NCBI Taxonomy" id="1405"/>
    <lineage>
        <taxon>Bacteria</taxon>
        <taxon>Bacillati</taxon>
        <taxon>Bacillota</taxon>
        <taxon>Bacilli</taxon>
        <taxon>Bacillales</taxon>
        <taxon>Bacillaceae</taxon>
        <taxon>Bacillus</taxon>
        <taxon>Bacillus cereus group</taxon>
    </lineage>
</organism>
<dbReference type="AlphaFoldDB" id="C2XQB6"/>
<name>C2XQB6_BACMY</name>
<dbReference type="HOGENOM" id="CLU_191206_0_0_9"/>